<dbReference type="AlphaFoldDB" id="A0A5B9D522"/>
<dbReference type="Proteomes" id="UP000321408">
    <property type="component" value="Chromosome"/>
</dbReference>
<dbReference type="RefSeq" id="WP_147661182.1">
    <property type="nucleotide sequence ID" value="NZ_CP042905.2"/>
</dbReference>
<dbReference type="EMBL" id="CP042905">
    <property type="protein sequence ID" value="QEE14218.1"/>
    <property type="molecule type" value="Genomic_DNA"/>
</dbReference>
<organism evidence="2 3">
    <name type="scientific">Promethearchaeum syntrophicum</name>
    <dbReference type="NCBI Taxonomy" id="2594042"/>
    <lineage>
        <taxon>Archaea</taxon>
        <taxon>Promethearchaeati</taxon>
        <taxon>Promethearchaeota</taxon>
        <taxon>Promethearchaeia</taxon>
        <taxon>Promethearchaeales</taxon>
        <taxon>Promethearchaeaceae</taxon>
        <taxon>Promethearchaeum</taxon>
    </lineage>
</organism>
<feature type="transmembrane region" description="Helical" evidence="1">
    <location>
        <begin position="125"/>
        <end position="150"/>
    </location>
</feature>
<sequence>MQIKRFINAKIATLFYYVGISLVLFLLNSFSFGSTFETQTLMQKNAIVFLGTYCYHGDFYIFWQTSIVSFIFLLIISTILTIQSKNEYLNFIKYFLLIQGLIHYFFWVFVHKYSPIFENQLLYDFLYSILYLFGIQIFEFVIIWVIYTIIMKKKEEEDGKMQVVSYKCPKCGKVFHSNVSFCSNCLKEIASIEILLNKRS</sequence>
<evidence type="ECO:0000256" key="1">
    <source>
        <dbReference type="SAM" id="Phobius"/>
    </source>
</evidence>
<gene>
    <name evidence="2" type="ORF">DSAG12_00029</name>
</gene>
<proteinExistence type="predicted"/>
<reference evidence="2 3" key="1">
    <citation type="journal article" date="2020" name="Nature">
        <title>Isolation of an archaeon at the prokaryote-eukaryote interface.</title>
        <authorList>
            <person name="Imachi H."/>
            <person name="Nobu M.K."/>
            <person name="Nakahara N."/>
            <person name="Morono Y."/>
            <person name="Ogawara M."/>
            <person name="Takaki Y."/>
            <person name="Takano Y."/>
            <person name="Uematsu K."/>
            <person name="Ikuta T."/>
            <person name="Ito M."/>
            <person name="Matsui Y."/>
            <person name="Miyazaki M."/>
            <person name="Murata K."/>
            <person name="Saito Y."/>
            <person name="Sakai S."/>
            <person name="Song C."/>
            <person name="Tasumi E."/>
            <person name="Yamanaka Y."/>
            <person name="Yamaguchi T."/>
            <person name="Kamagata Y."/>
            <person name="Tamaki H."/>
            <person name="Takai K."/>
        </authorList>
    </citation>
    <scope>NUCLEOTIDE SEQUENCE [LARGE SCALE GENOMIC DNA]</scope>
    <source>
        <strain evidence="2 3">MK-D1</strain>
    </source>
</reference>
<feature type="transmembrane region" description="Helical" evidence="1">
    <location>
        <begin position="94"/>
        <end position="113"/>
    </location>
</feature>
<accession>A0A5B9D522</accession>
<evidence type="ECO:0000313" key="2">
    <source>
        <dbReference type="EMBL" id="QEE14218.1"/>
    </source>
</evidence>
<feature type="transmembrane region" description="Helical" evidence="1">
    <location>
        <begin position="12"/>
        <end position="32"/>
    </location>
</feature>
<dbReference type="GeneID" id="41328037"/>
<protein>
    <submittedName>
        <fullName evidence="2">Zinc ribbon domain-containing protein</fullName>
    </submittedName>
</protein>
<keyword evidence="1" id="KW-0812">Transmembrane</keyword>
<name>A0A5B9D522_9ARCH</name>
<keyword evidence="1" id="KW-0472">Membrane</keyword>
<dbReference type="KEGG" id="psyt:DSAG12_00029"/>
<evidence type="ECO:0000313" key="3">
    <source>
        <dbReference type="Proteomes" id="UP000321408"/>
    </source>
</evidence>
<keyword evidence="1" id="KW-1133">Transmembrane helix</keyword>
<keyword evidence="3" id="KW-1185">Reference proteome</keyword>
<feature type="transmembrane region" description="Helical" evidence="1">
    <location>
        <begin position="60"/>
        <end position="82"/>
    </location>
</feature>
<reference evidence="2 3" key="2">
    <citation type="journal article" date="2024" name="Int. J. Syst. Evol. Microbiol.">
        <title>Promethearchaeum syntrophicum gen. nov., sp. nov., an anaerobic, obligately syntrophic archaeon, the first isolate of the lineage 'Asgard' archaea, and proposal of the new archaeal phylum Promethearchaeota phyl. nov. and kingdom Promethearchaeati regn. nov.</title>
        <authorList>
            <person name="Imachi H."/>
            <person name="Nobu M.K."/>
            <person name="Kato S."/>
            <person name="Takaki Y."/>
            <person name="Miyazaki M."/>
            <person name="Miyata M."/>
            <person name="Ogawara M."/>
            <person name="Saito Y."/>
            <person name="Sakai S."/>
            <person name="Tahara Y.O."/>
            <person name="Takano Y."/>
            <person name="Tasumi E."/>
            <person name="Uematsu K."/>
            <person name="Yoshimura T."/>
            <person name="Itoh T."/>
            <person name="Ohkuma M."/>
            <person name="Takai K."/>
        </authorList>
    </citation>
    <scope>NUCLEOTIDE SEQUENCE [LARGE SCALE GENOMIC DNA]</scope>
    <source>
        <strain evidence="2 3">MK-D1</strain>
    </source>
</reference>